<evidence type="ECO:0000256" key="2">
    <source>
        <dbReference type="SAM" id="SignalP"/>
    </source>
</evidence>
<dbReference type="Proteomes" id="UP000245119">
    <property type="component" value="Linkage Group LG4"/>
</dbReference>
<protein>
    <recommendedName>
        <fullName evidence="5">Secreted protein</fullName>
    </recommendedName>
</protein>
<feature type="region of interest" description="Disordered" evidence="1">
    <location>
        <begin position="63"/>
        <end position="95"/>
    </location>
</feature>
<gene>
    <name evidence="3" type="ORF">C0Q70_06965</name>
</gene>
<sequence>MLLAVTTLAWALSPAPALPISPSSPSPTVFSRDGWKVCACVCSGGPISSPCARARACMRLTDDGEPVSTKRRSRPDTDNLVPHETWRPGPRRCSSEWGPALAACETNINQLTDRHRSRRRRWG</sequence>
<keyword evidence="2" id="KW-0732">Signal</keyword>
<name>A0A2T7PDQ4_POMCA</name>
<feature type="signal peptide" evidence="2">
    <location>
        <begin position="1"/>
        <end position="17"/>
    </location>
</feature>
<accession>A0A2T7PDQ4</accession>
<reference evidence="3 4" key="1">
    <citation type="submission" date="2018-04" db="EMBL/GenBank/DDBJ databases">
        <title>The genome of golden apple snail Pomacea canaliculata provides insight into stress tolerance and invasive adaptation.</title>
        <authorList>
            <person name="Liu C."/>
            <person name="Liu B."/>
            <person name="Ren Y."/>
            <person name="Zhang Y."/>
            <person name="Wang H."/>
            <person name="Li S."/>
            <person name="Jiang F."/>
            <person name="Yin L."/>
            <person name="Zhang G."/>
            <person name="Qian W."/>
            <person name="Fan W."/>
        </authorList>
    </citation>
    <scope>NUCLEOTIDE SEQUENCE [LARGE SCALE GENOMIC DNA]</scope>
    <source>
        <strain evidence="3">SZHN2017</strain>
        <tissue evidence="3">Muscle</tissue>
    </source>
</reference>
<feature type="chain" id="PRO_5015662560" description="Secreted protein" evidence="2">
    <location>
        <begin position="18"/>
        <end position="123"/>
    </location>
</feature>
<keyword evidence="4" id="KW-1185">Reference proteome</keyword>
<comment type="caution">
    <text evidence="3">The sequence shown here is derived from an EMBL/GenBank/DDBJ whole genome shotgun (WGS) entry which is preliminary data.</text>
</comment>
<evidence type="ECO:0000313" key="3">
    <source>
        <dbReference type="EMBL" id="PVD31552.1"/>
    </source>
</evidence>
<dbReference type="AlphaFoldDB" id="A0A2T7PDQ4"/>
<evidence type="ECO:0000313" key="4">
    <source>
        <dbReference type="Proteomes" id="UP000245119"/>
    </source>
</evidence>
<evidence type="ECO:0008006" key="5">
    <source>
        <dbReference type="Google" id="ProtNLM"/>
    </source>
</evidence>
<organism evidence="3 4">
    <name type="scientific">Pomacea canaliculata</name>
    <name type="common">Golden apple snail</name>
    <dbReference type="NCBI Taxonomy" id="400727"/>
    <lineage>
        <taxon>Eukaryota</taxon>
        <taxon>Metazoa</taxon>
        <taxon>Spiralia</taxon>
        <taxon>Lophotrochozoa</taxon>
        <taxon>Mollusca</taxon>
        <taxon>Gastropoda</taxon>
        <taxon>Caenogastropoda</taxon>
        <taxon>Architaenioglossa</taxon>
        <taxon>Ampullarioidea</taxon>
        <taxon>Ampullariidae</taxon>
        <taxon>Pomacea</taxon>
    </lineage>
</organism>
<evidence type="ECO:0000256" key="1">
    <source>
        <dbReference type="SAM" id="MobiDB-lite"/>
    </source>
</evidence>
<proteinExistence type="predicted"/>
<dbReference type="EMBL" id="PZQS01000004">
    <property type="protein sequence ID" value="PVD31552.1"/>
    <property type="molecule type" value="Genomic_DNA"/>
</dbReference>